<evidence type="ECO:0000256" key="5">
    <source>
        <dbReference type="ARBA" id="ARBA00022741"/>
    </source>
</evidence>
<feature type="compositionally biased region" description="Basic and acidic residues" evidence="12">
    <location>
        <begin position="88"/>
        <end position="109"/>
    </location>
</feature>
<comment type="caution">
    <text evidence="14">The sequence shown here is derived from an EMBL/GenBank/DDBJ whole genome shotgun (WGS) entry which is preliminary data.</text>
</comment>
<evidence type="ECO:0000256" key="7">
    <source>
        <dbReference type="ARBA" id="ARBA00022840"/>
    </source>
</evidence>
<dbReference type="GO" id="GO:0035556">
    <property type="term" value="P:intracellular signal transduction"/>
    <property type="evidence" value="ECO:0007669"/>
    <property type="project" value="TreeGrafter"/>
</dbReference>
<evidence type="ECO:0000256" key="9">
    <source>
        <dbReference type="ARBA" id="ARBA00048679"/>
    </source>
</evidence>
<feature type="domain" description="Protein kinase" evidence="13">
    <location>
        <begin position="246"/>
        <end position="514"/>
    </location>
</feature>
<comment type="catalytic activity">
    <reaction evidence="9">
        <text>L-seryl-[protein] + ATP = O-phospho-L-seryl-[protein] + ADP + H(+)</text>
        <dbReference type="Rhea" id="RHEA:17989"/>
        <dbReference type="Rhea" id="RHEA-COMP:9863"/>
        <dbReference type="Rhea" id="RHEA-COMP:11604"/>
        <dbReference type="ChEBI" id="CHEBI:15378"/>
        <dbReference type="ChEBI" id="CHEBI:29999"/>
        <dbReference type="ChEBI" id="CHEBI:30616"/>
        <dbReference type="ChEBI" id="CHEBI:83421"/>
        <dbReference type="ChEBI" id="CHEBI:456216"/>
        <dbReference type="EC" id="2.7.11.1"/>
    </reaction>
</comment>
<dbReference type="AlphaFoldDB" id="A0AAV5QYW3"/>
<feature type="binding site" evidence="11">
    <location>
        <position position="277"/>
    </location>
    <ligand>
        <name>ATP</name>
        <dbReference type="ChEBI" id="CHEBI:30616"/>
    </ligand>
</feature>
<comment type="similarity">
    <text evidence="1">Belongs to the protein kinase superfamily. CAMK Ser/Thr protein kinase family. NIM1 subfamily.</text>
</comment>
<dbReference type="GO" id="GO:0005524">
    <property type="term" value="F:ATP binding"/>
    <property type="evidence" value="ECO:0007669"/>
    <property type="project" value="UniProtKB-UniRule"/>
</dbReference>
<dbReference type="GO" id="GO:0005737">
    <property type="term" value="C:cytoplasm"/>
    <property type="evidence" value="ECO:0007669"/>
    <property type="project" value="TreeGrafter"/>
</dbReference>
<keyword evidence="4" id="KW-0808">Transferase</keyword>
<keyword evidence="3 14" id="KW-0723">Serine/threonine-protein kinase</keyword>
<accession>A0AAV5QYW3</accession>
<evidence type="ECO:0000256" key="11">
    <source>
        <dbReference type="PROSITE-ProRule" id="PRU10141"/>
    </source>
</evidence>
<dbReference type="Pfam" id="PF00069">
    <property type="entry name" value="Pkinase"/>
    <property type="match status" value="1"/>
</dbReference>
<keyword evidence="7 11" id="KW-0067">ATP-binding</keyword>
<dbReference type="FunFam" id="1.10.510.10:FF:000183">
    <property type="entry name" value="Serine/threonine-protein kinase hal4"/>
    <property type="match status" value="1"/>
</dbReference>
<dbReference type="PROSITE" id="PS00108">
    <property type="entry name" value="PROTEIN_KINASE_ST"/>
    <property type="match status" value="1"/>
</dbReference>
<evidence type="ECO:0000256" key="4">
    <source>
        <dbReference type="ARBA" id="ARBA00022679"/>
    </source>
</evidence>
<keyword evidence="15" id="KW-1185">Reference proteome</keyword>
<feature type="compositionally biased region" description="Polar residues" evidence="12">
    <location>
        <begin position="56"/>
        <end position="77"/>
    </location>
</feature>
<dbReference type="InterPro" id="IPR008271">
    <property type="entry name" value="Ser/Thr_kinase_AS"/>
</dbReference>
<dbReference type="SUPFAM" id="SSF56112">
    <property type="entry name" value="Protein kinase-like (PK-like)"/>
    <property type="match status" value="1"/>
</dbReference>
<proteinExistence type="inferred from homology"/>
<dbReference type="GO" id="GO:0030447">
    <property type="term" value="P:filamentous growth"/>
    <property type="evidence" value="ECO:0007669"/>
    <property type="project" value="UniProtKB-ARBA"/>
</dbReference>
<dbReference type="PANTHER" id="PTHR24346">
    <property type="entry name" value="MAP/MICROTUBULE AFFINITY-REGULATING KINASE"/>
    <property type="match status" value="1"/>
</dbReference>
<evidence type="ECO:0000313" key="14">
    <source>
        <dbReference type="EMBL" id="GMM44165.1"/>
    </source>
</evidence>
<dbReference type="PANTHER" id="PTHR24346:SF82">
    <property type="entry name" value="KP78A-RELATED"/>
    <property type="match status" value="1"/>
</dbReference>
<feature type="compositionally biased region" description="Low complexity" evidence="12">
    <location>
        <begin position="39"/>
        <end position="55"/>
    </location>
</feature>
<gene>
    <name evidence="14" type="ORF">DAPK24_007400</name>
</gene>
<sequence length="523" mass="59582">MGQVRAVTPPNVLLTEKNVAERPKTSTMFKINRFFSSSNSSSINCNNNNNSGNNNVIMKNSGGESRSFSGNSMTKKSVYSGGSSSSNDGDHEKEGWKDKEKEKKLHNGDISRGSSIRTKNSSIINNNNNNNNNNTYARFKILPDGKHTHNLRTVKRQEKLGKMVKDWISGANHNRHSDAVSAIPNIFANDLNDGNNNKSKLPPSLFSTYLNEQQIGGEGGDLSSLLSTQPKFKDNERNESFIEKYGKCNEIIGKGTFGIVRIAHKKVNNTEVMYAVKEFTKRDNEPESKYSKRLTYEFCISSSLKHCNIINAFDLFKDLKGEYCEVMEYCSGGDLYSLIVSAGKLEYIEADCFFKQIMRAVHYMHNMGVAHRDLKPENILLTNDGTIKITDFGSAECFKTAWDNEIELSNKIKGSSAYIAPEQFINNEFDPRFVDVWSCGVIYMAMRTGRQLWKEARKEDEFFLHYLRRRKCEKGYEPIEQLKRARCRNVIYSILDPVPERRITTLQVLNSEWVREIYCCKSV</sequence>
<feature type="region of interest" description="Disordered" evidence="12">
    <location>
        <begin position="39"/>
        <end position="131"/>
    </location>
</feature>
<dbReference type="InterPro" id="IPR011009">
    <property type="entry name" value="Kinase-like_dom_sf"/>
</dbReference>
<dbReference type="GO" id="GO:0004674">
    <property type="term" value="F:protein serine/threonine kinase activity"/>
    <property type="evidence" value="ECO:0007669"/>
    <property type="project" value="UniProtKB-KW"/>
</dbReference>
<dbReference type="EMBL" id="BTGB01000001">
    <property type="protein sequence ID" value="GMM44165.1"/>
    <property type="molecule type" value="Genomic_DNA"/>
</dbReference>
<organism evidence="14 15">
    <name type="scientific">Pichia kluyveri</name>
    <name type="common">Yeast</name>
    <dbReference type="NCBI Taxonomy" id="36015"/>
    <lineage>
        <taxon>Eukaryota</taxon>
        <taxon>Fungi</taxon>
        <taxon>Dikarya</taxon>
        <taxon>Ascomycota</taxon>
        <taxon>Saccharomycotina</taxon>
        <taxon>Pichiomycetes</taxon>
        <taxon>Pichiales</taxon>
        <taxon>Pichiaceae</taxon>
        <taxon>Pichia</taxon>
    </lineage>
</organism>
<comment type="catalytic activity">
    <reaction evidence="8">
        <text>L-threonyl-[protein] + ATP = O-phospho-L-threonyl-[protein] + ADP + H(+)</text>
        <dbReference type="Rhea" id="RHEA:46608"/>
        <dbReference type="Rhea" id="RHEA-COMP:11060"/>
        <dbReference type="Rhea" id="RHEA-COMP:11605"/>
        <dbReference type="ChEBI" id="CHEBI:15378"/>
        <dbReference type="ChEBI" id="CHEBI:30013"/>
        <dbReference type="ChEBI" id="CHEBI:30616"/>
        <dbReference type="ChEBI" id="CHEBI:61977"/>
        <dbReference type="ChEBI" id="CHEBI:456216"/>
        <dbReference type="EC" id="2.7.11.1"/>
    </reaction>
</comment>
<evidence type="ECO:0000256" key="12">
    <source>
        <dbReference type="SAM" id="MobiDB-lite"/>
    </source>
</evidence>
<evidence type="ECO:0000313" key="15">
    <source>
        <dbReference type="Proteomes" id="UP001378960"/>
    </source>
</evidence>
<evidence type="ECO:0000256" key="8">
    <source>
        <dbReference type="ARBA" id="ARBA00047899"/>
    </source>
</evidence>
<evidence type="ECO:0000259" key="13">
    <source>
        <dbReference type="PROSITE" id="PS50011"/>
    </source>
</evidence>
<evidence type="ECO:0000256" key="2">
    <source>
        <dbReference type="ARBA" id="ARBA00012513"/>
    </source>
</evidence>
<name>A0AAV5QYW3_PICKL</name>
<dbReference type="InterPro" id="IPR000719">
    <property type="entry name" value="Prot_kinase_dom"/>
</dbReference>
<dbReference type="Gene3D" id="1.10.510.10">
    <property type="entry name" value="Transferase(Phosphotransferase) domain 1"/>
    <property type="match status" value="1"/>
</dbReference>
<dbReference type="CDD" id="cd13994">
    <property type="entry name" value="STKc_HAL4_like"/>
    <property type="match status" value="1"/>
</dbReference>
<keyword evidence="5 11" id="KW-0547">Nucleotide-binding</keyword>
<dbReference type="PROSITE" id="PS00107">
    <property type="entry name" value="PROTEIN_KINASE_ATP"/>
    <property type="match status" value="1"/>
</dbReference>
<dbReference type="Proteomes" id="UP001378960">
    <property type="component" value="Unassembled WGS sequence"/>
</dbReference>
<feature type="compositionally biased region" description="Low complexity" evidence="12">
    <location>
        <begin position="120"/>
        <end position="131"/>
    </location>
</feature>
<evidence type="ECO:0000256" key="6">
    <source>
        <dbReference type="ARBA" id="ARBA00022777"/>
    </source>
</evidence>
<protein>
    <recommendedName>
        <fullName evidence="2">non-specific serine/threonine protein kinase</fullName>
        <ecNumber evidence="2">2.7.11.1</ecNumber>
    </recommendedName>
    <alternativeName>
        <fullName evidence="10">Halotolerance protein 4</fullName>
    </alternativeName>
</protein>
<dbReference type="EC" id="2.7.11.1" evidence="2"/>
<reference evidence="14 15" key="1">
    <citation type="journal article" date="2023" name="Elife">
        <title>Identification of key yeast species and microbe-microbe interactions impacting larval growth of Drosophila in the wild.</title>
        <authorList>
            <person name="Mure A."/>
            <person name="Sugiura Y."/>
            <person name="Maeda R."/>
            <person name="Honda K."/>
            <person name="Sakurai N."/>
            <person name="Takahashi Y."/>
            <person name="Watada M."/>
            <person name="Katoh T."/>
            <person name="Gotoh A."/>
            <person name="Gotoh Y."/>
            <person name="Taniguchi I."/>
            <person name="Nakamura K."/>
            <person name="Hayashi T."/>
            <person name="Katayama T."/>
            <person name="Uemura T."/>
            <person name="Hattori Y."/>
        </authorList>
    </citation>
    <scope>NUCLEOTIDE SEQUENCE [LARGE SCALE GENOMIC DNA]</scope>
    <source>
        <strain evidence="14 15">PK-24</strain>
    </source>
</reference>
<evidence type="ECO:0000256" key="1">
    <source>
        <dbReference type="ARBA" id="ARBA00010791"/>
    </source>
</evidence>
<keyword evidence="6 14" id="KW-0418">Kinase</keyword>
<evidence type="ECO:0000256" key="3">
    <source>
        <dbReference type="ARBA" id="ARBA00022527"/>
    </source>
</evidence>
<dbReference type="GO" id="GO:0030003">
    <property type="term" value="P:intracellular monoatomic cation homeostasis"/>
    <property type="evidence" value="ECO:0007669"/>
    <property type="project" value="UniProtKB-ARBA"/>
</dbReference>
<dbReference type="PROSITE" id="PS50011">
    <property type="entry name" value="PROTEIN_KINASE_DOM"/>
    <property type="match status" value="1"/>
</dbReference>
<dbReference type="SMART" id="SM00220">
    <property type="entry name" value="S_TKc"/>
    <property type="match status" value="1"/>
</dbReference>
<dbReference type="InterPro" id="IPR017441">
    <property type="entry name" value="Protein_kinase_ATP_BS"/>
</dbReference>
<evidence type="ECO:0000256" key="10">
    <source>
        <dbReference type="ARBA" id="ARBA00078109"/>
    </source>
</evidence>